<dbReference type="Proteomes" id="UP001148838">
    <property type="component" value="Unassembled WGS sequence"/>
</dbReference>
<dbReference type="PANTHER" id="PTHR47326:SF1">
    <property type="entry name" value="HTH PSQ-TYPE DOMAIN-CONTAINING PROTEIN"/>
    <property type="match status" value="1"/>
</dbReference>
<keyword evidence="3" id="KW-1185">Reference proteome</keyword>
<proteinExistence type="predicted"/>
<protein>
    <submittedName>
        <fullName evidence="2">Uncharacterized protein</fullName>
    </submittedName>
</protein>
<evidence type="ECO:0000313" key="2">
    <source>
        <dbReference type="EMBL" id="KAJ4439952.1"/>
    </source>
</evidence>
<organism evidence="2 3">
    <name type="scientific">Periplaneta americana</name>
    <name type="common">American cockroach</name>
    <name type="synonym">Blatta americana</name>
    <dbReference type="NCBI Taxonomy" id="6978"/>
    <lineage>
        <taxon>Eukaryota</taxon>
        <taxon>Metazoa</taxon>
        <taxon>Ecdysozoa</taxon>
        <taxon>Arthropoda</taxon>
        <taxon>Hexapoda</taxon>
        <taxon>Insecta</taxon>
        <taxon>Pterygota</taxon>
        <taxon>Neoptera</taxon>
        <taxon>Polyneoptera</taxon>
        <taxon>Dictyoptera</taxon>
        <taxon>Blattodea</taxon>
        <taxon>Blattoidea</taxon>
        <taxon>Blattidae</taxon>
        <taxon>Blattinae</taxon>
        <taxon>Periplaneta</taxon>
    </lineage>
</organism>
<feature type="compositionally biased region" description="Basic and acidic residues" evidence="1">
    <location>
        <begin position="41"/>
        <end position="54"/>
    </location>
</feature>
<sequence length="223" mass="25715">MDVFAFSHDPTSGAQSNNRTDRKFGYVVEESRKGISQPSTRGEENSVRASDKRTQRTRFQYSRARLVSVSEVTVEDNAYRKSNMLNIKFEKSRGAEESSARFELLLRQEGELEQSQELCLPNASRVGELTSFYKSGMGASTIVTRALYFVEFHENTMRWPARSPDLTSLDFYLWGHLRAVVYATPVNDAEELLQRVENVYQLIRDDKMVFERTRQSCNRRAQA</sequence>
<feature type="compositionally biased region" description="Basic and acidic residues" evidence="1">
    <location>
        <begin position="19"/>
        <end position="33"/>
    </location>
</feature>
<gene>
    <name evidence="2" type="ORF">ANN_08083</name>
</gene>
<dbReference type="InterPro" id="IPR036397">
    <property type="entry name" value="RNaseH_sf"/>
</dbReference>
<feature type="region of interest" description="Disordered" evidence="1">
    <location>
        <begin position="1"/>
        <end position="54"/>
    </location>
</feature>
<evidence type="ECO:0000256" key="1">
    <source>
        <dbReference type="SAM" id="MobiDB-lite"/>
    </source>
</evidence>
<evidence type="ECO:0000313" key="3">
    <source>
        <dbReference type="Proteomes" id="UP001148838"/>
    </source>
</evidence>
<name>A0ABQ8T211_PERAM</name>
<comment type="caution">
    <text evidence="2">The sequence shown here is derived from an EMBL/GenBank/DDBJ whole genome shotgun (WGS) entry which is preliminary data.</text>
</comment>
<dbReference type="EMBL" id="JAJSOF020000017">
    <property type="protein sequence ID" value="KAJ4439952.1"/>
    <property type="molecule type" value="Genomic_DNA"/>
</dbReference>
<reference evidence="2 3" key="1">
    <citation type="journal article" date="2022" name="Allergy">
        <title>Genome assembly and annotation of Periplaneta americana reveal a comprehensive cockroach allergen profile.</title>
        <authorList>
            <person name="Wang L."/>
            <person name="Xiong Q."/>
            <person name="Saelim N."/>
            <person name="Wang L."/>
            <person name="Nong W."/>
            <person name="Wan A.T."/>
            <person name="Shi M."/>
            <person name="Liu X."/>
            <person name="Cao Q."/>
            <person name="Hui J.H.L."/>
            <person name="Sookrung N."/>
            <person name="Leung T.F."/>
            <person name="Tungtrongchitr A."/>
            <person name="Tsui S.K.W."/>
        </authorList>
    </citation>
    <scope>NUCLEOTIDE SEQUENCE [LARGE SCALE GENOMIC DNA]</scope>
    <source>
        <strain evidence="2">PWHHKU_190912</strain>
    </source>
</reference>
<dbReference type="PANTHER" id="PTHR47326">
    <property type="entry name" value="TRANSPOSABLE ELEMENT TC3 TRANSPOSASE-LIKE PROTEIN"/>
    <property type="match status" value="1"/>
</dbReference>
<feature type="compositionally biased region" description="Polar residues" evidence="1">
    <location>
        <begin position="9"/>
        <end position="18"/>
    </location>
</feature>
<accession>A0ABQ8T211</accession>
<dbReference type="Gene3D" id="3.30.420.10">
    <property type="entry name" value="Ribonuclease H-like superfamily/Ribonuclease H"/>
    <property type="match status" value="1"/>
</dbReference>